<accession>A0A3Q3Q179</accession>
<evidence type="ECO:0000313" key="1">
    <source>
        <dbReference type="Ensembl" id="ENSMALP00000002085.1"/>
    </source>
</evidence>
<evidence type="ECO:0000313" key="2">
    <source>
        <dbReference type="Proteomes" id="UP000261600"/>
    </source>
</evidence>
<proteinExistence type="predicted"/>
<dbReference type="Gene3D" id="2.90.10.10">
    <property type="entry name" value="Bulb-type lectin domain"/>
    <property type="match status" value="1"/>
</dbReference>
<sequence>MDTARHSISTNQTLLKGEAIFSRSGNYKAVFETNGNFVLYEWKQKWASETSHLNGDCIVLEDDSTLAIYKEREIIEKIGKPHPQSTKWRVTVSDDGHLIASIVGQPGLK</sequence>
<dbReference type="SUPFAM" id="SSF51110">
    <property type="entry name" value="alpha-D-mannose-specific plant lectins"/>
    <property type="match status" value="1"/>
</dbReference>
<dbReference type="Proteomes" id="UP000261600">
    <property type="component" value="Unplaced"/>
</dbReference>
<reference evidence="1" key="2">
    <citation type="submission" date="2025-09" db="UniProtKB">
        <authorList>
            <consortium name="Ensembl"/>
        </authorList>
    </citation>
    <scope>IDENTIFICATION</scope>
</reference>
<protein>
    <recommendedName>
        <fullName evidence="3">Bulb-type lectin domain-containing protein</fullName>
    </recommendedName>
</protein>
<organism evidence="1 2">
    <name type="scientific">Monopterus albus</name>
    <name type="common">Swamp eel</name>
    <dbReference type="NCBI Taxonomy" id="43700"/>
    <lineage>
        <taxon>Eukaryota</taxon>
        <taxon>Metazoa</taxon>
        <taxon>Chordata</taxon>
        <taxon>Craniata</taxon>
        <taxon>Vertebrata</taxon>
        <taxon>Euteleostomi</taxon>
        <taxon>Actinopterygii</taxon>
        <taxon>Neopterygii</taxon>
        <taxon>Teleostei</taxon>
        <taxon>Neoteleostei</taxon>
        <taxon>Acanthomorphata</taxon>
        <taxon>Anabantaria</taxon>
        <taxon>Synbranchiformes</taxon>
        <taxon>Synbranchidae</taxon>
        <taxon>Monopterus</taxon>
    </lineage>
</organism>
<dbReference type="InterPro" id="IPR036426">
    <property type="entry name" value="Bulb-type_lectin_dom_sf"/>
</dbReference>
<reference evidence="1" key="1">
    <citation type="submission" date="2025-08" db="UniProtKB">
        <authorList>
            <consortium name="Ensembl"/>
        </authorList>
    </citation>
    <scope>IDENTIFICATION</scope>
</reference>
<evidence type="ECO:0008006" key="3">
    <source>
        <dbReference type="Google" id="ProtNLM"/>
    </source>
</evidence>
<dbReference type="AlphaFoldDB" id="A0A3Q3Q179"/>
<name>A0A3Q3Q179_MONAL</name>
<keyword evidence="2" id="KW-1185">Reference proteome</keyword>
<dbReference type="Ensembl" id="ENSMALT00000002143.1">
    <property type="protein sequence ID" value="ENSMALP00000002085.1"/>
    <property type="gene ID" value="ENSMALG00000001555.1"/>
</dbReference>